<protein>
    <submittedName>
        <fullName evidence="1">Uncharacterized protein</fullName>
    </submittedName>
</protein>
<name>W7X3Y6_TETTS</name>
<dbReference type="InParanoid" id="W7X3Y6"/>
<dbReference type="AlphaFoldDB" id="W7X3Y6"/>
<dbReference type="EMBL" id="GG662486">
    <property type="protein sequence ID" value="EWS72152.1"/>
    <property type="molecule type" value="Genomic_DNA"/>
</dbReference>
<evidence type="ECO:0000313" key="2">
    <source>
        <dbReference type="Proteomes" id="UP000009168"/>
    </source>
</evidence>
<dbReference type="RefSeq" id="XP_012655314.1">
    <property type="nucleotide sequence ID" value="XM_012799860.1"/>
</dbReference>
<proteinExistence type="predicted"/>
<dbReference type="GeneID" id="24441696"/>
<evidence type="ECO:0000313" key="1">
    <source>
        <dbReference type="EMBL" id="EWS72152.1"/>
    </source>
</evidence>
<reference evidence="2" key="1">
    <citation type="journal article" date="2006" name="PLoS Biol.">
        <title>Macronuclear genome sequence of the ciliate Tetrahymena thermophila, a model eukaryote.</title>
        <authorList>
            <person name="Eisen J.A."/>
            <person name="Coyne R.S."/>
            <person name="Wu M."/>
            <person name="Wu D."/>
            <person name="Thiagarajan M."/>
            <person name="Wortman J.R."/>
            <person name="Badger J.H."/>
            <person name="Ren Q."/>
            <person name="Amedeo P."/>
            <person name="Jones K.M."/>
            <person name="Tallon L.J."/>
            <person name="Delcher A.L."/>
            <person name="Salzberg S.L."/>
            <person name="Silva J.C."/>
            <person name="Haas B.J."/>
            <person name="Majoros W.H."/>
            <person name="Farzad M."/>
            <person name="Carlton J.M."/>
            <person name="Smith R.K. Jr."/>
            <person name="Garg J."/>
            <person name="Pearlman R.E."/>
            <person name="Karrer K.M."/>
            <person name="Sun L."/>
            <person name="Manning G."/>
            <person name="Elde N.C."/>
            <person name="Turkewitz A.P."/>
            <person name="Asai D.J."/>
            <person name="Wilkes D.E."/>
            <person name="Wang Y."/>
            <person name="Cai H."/>
            <person name="Collins K."/>
            <person name="Stewart B.A."/>
            <person name="Lee S.R."/>
            <person name="Wilamowska K."/>
            <person name="Weinberg Z."/>
            <person name="Ruzzo W.L."/>
            <person name="Wloga D."/>
            <person name="Gaertig J."/>
            <person name="Frankel J."/>
            <person name="Tsao C.-C."/>
            <person name="Gorovsky M.A."/>
            <person name="Keeling P.J."/>
            <person name="Waller R.F."/>
            <person name="Patron N.J."/>
            <person name="Cherry J.M."/>
            <person name="Stover N.A."/>
            <person name="Krieger C.J."/>
            <person name="del Toro C."/>
            <person name="Ryder H.F."/>
            <person name="Williamson S.C."/>
            <person name="Barbeau R.A."/>
            <person name="Hamilton E.P."/>
            <person name="Orias E."/>
        </authorList>
    </citation>
    <scope>NUCLEOTIDE SEQUENCE [LARGE SCALE GENOMIC DNA]</scope>
    <source>
        <strain evidence="2">SB210</strain>
    </source>
</reference>
<accession>W7X3Y6</accession>
<organism evidence="1 2">
    <name type="scientific">Tetrahymena thermophila (strain SB210)</name>
    <dbReference type="NCBI Taxonomy" id="312017"/>
    <lineage>
        <taxon>Eukaryota</taxon>
        <taxon>Sar</taxon>
        <taxon>Alveolata</taxon>
        <taxon>Ciliophora</taxon>
        <taxon>Intramacronucleata</taxon>
        <taxon>Oligohymenophorea</taxon>
        <taxon>Hymenostomatida</taxon>
        <taxon>Tetrahymenina</taxon>
        <taxon>Tetrahymenidae</taxon>
        <taxon>Tetrahymena</taxon>
    </lineage>
</organism>
<dbReference type="Proteomes" id="UP000009168">
    <property type="component" value="Unassembled WGS sequence"/>
</dbReference>
<gene>
    <name evidence="1" type="ORF">TTHERM_001100469</name>
</gene>
<dbReference type="KEGG" id="tet:TTHERM_001100469"/>
<sequence>MNNKLILWKVTKNIVLKLQIVVSSFQSVYIYISEEIDKNIESIIEIFSKLFKNAEMKGLKLFNAIKQENSNIFIINKLIYGYPFSDTEIKIKIDFTANLIISQQQNFALYSLYKNPYTVSGKHIKNIINIIKLKVLIIYNSQELSHYKLKSIKEYDFSFSSLRQKKLERHYSNKIEQIIKEINTAKEHAVIGTRKINNKLENPTLVQIKLYQEIRQLKEKNYELSGLYIRIQNEKRVEITSTFVSWLDIMKTQT</sequence>
<keyword evidence="2" id="KW-1185">Reference proteome</keyword>